<evidence type="ECO:0000256" key="5">
    <source>
        <dbReference type="ARBA" id="ARBA00022475"/>
    </source>
</evidence>
<keyword evidence="11" id="KW-0378">Hydrolase</keyword>
<evidence type="ECO:0000256" key="16">
    <source>
        <dbReference type="ARBA" id="ARBA00023285"/>
    </source>
</evidence>
<dbReference type="Pfam" id="PF01522">
    <property type="entry name" value="Polysacc_deac_1"/>
    <property type="match status" value="1"/>
</dbReference>
<evidence type="ECO:0000256" key="15">
    <source>
        <dbReference type="ARBA" id="ARBA00023277"/>
    </source>
</evidence>
<keyword evidence="19" id="KW-0624">Polysaccharide degradation</keyword>
<dbReference type="OrthoDB" id="407355at2759"/>
<sequence>MKSLFVPSAIAALAIVAAALQDDANLEYKSLHHRAPRPQASGSTSSTTPVTLPPPSSANTGAPSTSVSPPLTSTPPPQSTSYSFSLASTNPTAVPLSLITASQSSFPTLPLASTATVGAIPTFISGAPALPNPATISPANYPALDKPPPTDSALVQQWKEEVANSGVSIPDHAPTNPGGCLNNTAIASDPNRCWWTCTGCQDSKDITQCPDPLSWGLTYDDGPGYYTSNLLQYLDEKALKSTFFVVGSRAISFPATLQAQYMGQHQIAVHTWSHPPLTTLSNDEIIAELGWTKKVIKDVLGVTPNMMRPPFGDIDNRVRAISLAMGLTPVIWTRNAGSTFDTDDFNIHNGVTPVQKVLQNWQNILGSASTLDHGFIVLEHDLFQESVEVATGYILPDALAHNPPFKIQPVVSCLGRSLGDGYIETNNNKTNPPPNVSAGGAPAASDGDATKSGAGRQNPLNFMVVSTLIVGVSGFALGLLAMLRV</sequence>
<keyword evidence="23" id="KW-0812">Transmembrane</keyword>
<feature type="chain" id="PRO_5034576128" description="chitin deacetylase" evidence="24">
    <location>
        <begin position="20"/>
        <end position="485"/>
    </location>
</feature>
<proteinExistence type="inferred from homology"/>
<keyword evidence="9" id="KW-0479">Metal-binding</keyword>
<comment type="caution">
    <text evidence="26">The sequence shown here is derived from an EMBL/GenBank/DDBJ whole genome shotgun (WGS) entry which is preliminary data.</text>
</comment>
<keyword evidence="5" id="KW-1003">Cell membrane</keyword>
<keyword evidence="12" id="KW-0146">Chitin degradation</keyword>
<evidence type="ECO:0000259" key="25">
    <source>
        <dbReference type="PROSITE" id="PS51677"/>
    </source>
</evidence>
<protein>
    <recommendedName>
        <fullName evidence="20">chitin deacetylase</fullName>
        <ecNumber evidence="20">3.5.1.41</ecNumber>
    </recommendedName>
</protein>
<evidence type="ECO:0000256" key="7">
    <source>
        <dbReference type="ARBA" id="ARBA00022525"/>
    </source>
</evidence>
<keyword evidence="18" id="KW-0961">Cell wall biogenesis/degradation</keyword>
<dbReference type="PANTHER" id="PTHR10587:SF133">
    <property type="entry name" value="CHITIN DEACETYLASE 1-RELATED"/>
    <property type="match status" value="1"/>
</dbReference>
<accession>A0A8H6IKD6</accession>
<dbReference type="Proteomes" id="UP000521943">
    <property type="component" value="Unassembled WGS sequence"/>
</dbReference>
<feature type="compositionally biased region" description="Low complexity" evidence="22">
    <location>
        <begin position="437"/>
        <end position="447"/>
    </location>
</feature>
<reference evidence="26 27" key="1">
    <citation type="submission" date="2020-07" db="EMBL/GenBank/DDBJ databases">
        <title>Comparative genomics of pyrophilous fungi reveals a link between fire events and developmental genes.</title>
        <authorList>
            <consortium name="DOE Joint Genome Institute"/>
            <person name="Steindorff A.S."/>
            <person name="Carver A."/>
            <person name="Calhoun S."/>
            <person name="Stillman K."/>
            <person name="Liu H."/>
            <person name="Lipzen A."/>
            <person name="Pangilinan J."/>
            <person name="Labutti K."/>
            <person name="Bruns T.D."/>
            <person name="Grigoriev I.V."/>
        </authorList>
    </citation>
    <scope>NUCLEOTIDE SEQUENCE [LARGE SCALE GENOMIC DNA]</scope>
    <source>
        <strain evidence="26 27">CBS 144469</strain>
    </source>
</reference>
<feature type="region of interest" description="Disordered" evidence="22">
    <location>
        <begin position="424"/>
        <end position="452"/>
    </location>
</feature>
<evidence type="ECO:0000256" key="6">
    <source>
        <dbReference type="ARBA" id="ARBA00022512"/>
    </source>
</evidence>
<dbReference type="GO" id="GO:0006032">
    <property type="term" value="P:chitin catabolic process"/>
    <property type="evidence" value="ECO:0007669"/>
    <property type="project" value="UniProtKB-KW"/>
</dbReference>
<evidence type="ECO:0000256" key="24">
    <source>
        <dbReference type="SAM" id="SignalP"/>
    </source>
</evidence>
<dbReference type="InterPro" id="IPR050248">
    <property type="entry name" value="Polysacc_deacetylase_ArnD"/>
</dbReference>
<comment type="similarity">
    <text evidence="4">Belongs to the polysaccharide deacetylase family.</text>
</comment>
<evidence type="ECO:0000256" key="14">
    <source>
        <dbReference type="ARBA" id="ARBA00023180"/>
    </source>
</evidence>
<dbReference type="SUPFAM" id="SSF88713">
    <property type="entry name" value="Glycoside hydrolase/deacetylase"/>
    <property type="match status" value="1"/>
</dbReference>
<dbReference type="FunFam" id="3.20.20.370:FF:000004">
    <property type="entry name" value="Related to Chitin deacetylase"/>
    <property type="match status" value="1"/>
</dbReference>
<evidence type="ECO:0000256" key="3">
    <source>
        <dbReference type="ARBA" id="ARBA00004609"/>
    </source>
</evidence>
<dbReference type="EC" id="3.5.1.41" evidence="20"/>
<organism evidence="26 27">
    <name type="scientific">Ephemerocybe angulata</name>
    <dbReference type="NCBI Taxonomy" id="980116"/>
    <lineage>
        <taxon>Eukaryota</taxon>
        <taxon>Fungi</taxon>
        <taxon>Dikarya</taxon>
        <taxon>Basidiomycota</taxon>
        <taxon>Agaricomycotina</taxon>
        <taxon>Agaricomycetes</taxon>
        <taxon>Agaricomycetidae</taxon>
        <taxon>Agaricales</taxon>
        <taxon>Agaricineae</taxon>
        <taxon>Psathyrellaceae</taxon>
        <taxon>Ephemerocybe</taxon>
    </lineage>
</organism>
<evidence type="ECO:0000256" key="17">
    <source>
        <dbReference type="ARBA" id="ARBA00023288"/>
    </source>
</evidence>
<keyword evidence="7" id="KW-0964">Secreted</keyword>
<keyword evidence="27" id="KW-1185">Reference proteome</keyword>
<comment type="subcellular location">
    <subcellularLocation>
        <location evidence="3">Cell membrane</location>
        <topology evidence="3">Lipid-anchor</topology>
        <topology evidence="3">GPI-anchor</topology>
    </subcellularLocation>
    <subcellularLocation>
        <location evidence="2">Secreted</location>
        <location evidence="2">Cell wall</location>
    </subcellularLocation>
</comment>
<keyword evidence="14" id="KW-0325">Glycoprotein</keyword>
<feature type="signal peptide" evidence="24">
    <location>
        <begin position="1"/>
        <end position="19"/>
    </location>
</feature>
<dbReference type="GO" id="GO:0046872">
    <property type="term" value="F:metal ion binding"/>
    <property type="evidence" value="ECO:0007669"/>
    <property type="project" value="UniProtKB-KW"/>
</dbReference>
<feature type="transmembrane region" description="Helical" evidence="23">
    <location>
        <begin position="460"/>
        <end position="483"/>
    </location>
</feature>
<dbReference type="InterPro" id="IPR011330">
    <property type="entry name" value="Glyco_hydro/deAcase_b/a-brl"/>
</dbReference>
<evidence type="ECO:0000256" key="19">
    <source>
        <dbReference type="ARBA" id="ARBA00023326"/>
    </source>
</evidence>
<evidence type="ECO:0000256" key="20">
    <source>
        <dbReference type="ARBA" id="ARBA00024056"/>
    </source>
</evidence>
<comment type="cofactor">
    <cofactor evidence="1">
        <name>Co(2+)</name>
        <dbReference type="ChEBI" id="CHEBI:48828"/>
    </cofactor>
</comment>
<evidence type="ECO:0000313" key="27">
    <source>
        <dbReference type="Proteomes" id="UP000521943"/>
    </source>
</evidence>
<dbReference type="GO" id="GO:0009272">
    <property type="term" value="P:fungal-type cell wall biogenesis"/>
    <property type="evidence" value="ECO:0007669"/>
    <property type="project" value="UniProtKB-ARBA"/>
</dbReference>
<evidence type="ECO:0000256" key="10">
    <source>
        <dbReference type="ARBA" id="ARBA00022729"/>
    </source>
</evidence>
<evidence type="ECO:0000256" key="13">
    <source>
        <dbReference type="ARBA" id="ARBA00023136"/>
    </source>
</evidence>
<evidence type="ECO:0000256" key="11">
    <source>
        <dbReference type="ARBA" id="ARBA00022801"/>
    </source>
</evidence>
<evidence type="ECO:0000313" key="26">
    <source>
        <dbReference type="EMBL" id="KAF6766087.1"/>
    </source>
</evidence>
<name>A0A8H6IKD6_9AGAR</name>
<evidence type="ECO:0000256" key="4">
    <source>
        <dbReference type="ARBA" id="ARBA00010973"/>
    </source>
</evidence>
<dbReference type="GO" id="GO:0005886">
    <property type="term" value="C:plasma membrane"/>
    <property type="evidence" value="ECO:0007669"/>
    <property type="project" value="UniProtKB-SubCell"/>
</dbReference>
<keyword evidence="23" id="KW-1133">Transmembrane helix</keyword>
<evidence type="ECO:0000256" key="21">
    <source>
        <dbReference type="ARBA" id="ARBA00048494"/>
    </source>
</evidence>
<evidence type="ECO:0000256" key="23">
    <source>
        <dbReference type="SAM" id="Phobius"/>
    </source>
</evidence>
<evidence type="ECO:0000256" key="8">
    <source>
        <dbReference type="ARBA" id="ARBA00022622"/>
    </source>
</evidence>
<dbReference type="InterPro" id="IPR002509">
    <property type="entry name" value="NODB_dom"/>
</dbReference>
<evidence type="ECO:0000256" key="9">
    <source>
        <dbReference type="ARBA" id="ARBA00022723"/>
    </source>
</evidence>
<evidence type="ECO:0000256" key="1">
    <source>
        <dbReference type="ARBA" id="ARBA00001941"/>
    </source>
</evidence>
<dbReference type="GO" id="GO:0071555">
    <property type="term" value="P:cell wall organization"/>
    <property type="evidence" value="ECO:0007669"/>
    <property type="project" value="UniProtKB-KW"/>
</dbReference>
<dbReference type="GO" id="GO:0000272">
    <property type="term" value="P:polysaccharide catabolic process"/>
    <property type="evidence" value="ECO:0007669"/>
    <property type="project" value="UniProtKB-KW"/>
</dbReference>
<dbReference type="GO" id="GO:0004099">
    <property type="term" value="F:chitin deacetylase activity"/>
    <property type="evidence" value="ECO:0007669"/>
    <property type="project" value="UniProtKB-EC"/>
</dbReference>
<dbReference type="PROSITE" id="PS51677">
    <property type="entry name" value="NODB"/>
    <property type="match status" value="1"/>
</dbReference>
<keyword evidence="15" id="KW-0119">Carbohydrate metabolism</keyword>
<dbReference type="AlphaFoldDB" id="A0A8H6IKD6"/>
<comment type="catalytic activity">
    <reaction evidence="21">
        <text>[(1-&gt;4)-N-acetyl-beta-D-glucosaminyl](n) + n H2O = chitosan + n acetate</text>
        <dbReference type="Rhea" id="RHEA:10464"/>
        <dbReference type="Rhea" id="RHEA-COMP:9593"/>
        <dbReference type="Rhea" id="RHEA-COMP:9597"/>
        <dbReference type="ChEBI" id="CHEBI:15377"/>
        <dbReference type="ChEBI" id="CHEBI:17029"/>
        <dbReference type="ChEBI" id="CHEBI:30089"/>
        <dbReference type="ChEBI" id="CHEBI:57704"/>
        <dbReference type="EC" id="3.5.1.41"/>
    </reaction>
    <physiologicalReaction direction="left-to-right" evidence="21">
        <dbReference type="Rhea" id="RHEA:10465"/>
    </physiologicalReaction>
</comment>
<keyword evidence="17" id="KW-0449">Lipoprotein</keyword>
<evidence type="ECO:0000256" key="18">
    <source>
        <dbReference type="ARBA" id="ARBA00023316"/>
    </source>
</evidence>
<keyword evidence="8" id="KW-0336">GPI-anchor</keyword>
<keyword evidence="16" id="KW-0170">Cobalt</keyword>
<evidence type="ECO:0000256" key="2">
    <source>
        <dbReference type="ARBA" id="ARBA00004191"/>
    </source>
</evidence>
<feature type="region of interest" description="Disordered" evidence="22">
    <location>
        <begin position="33"/>
        <end position="84"/>
    </location>
</feature>
<keyword evidence="13 23" id="KW-0472">Membrane</keyword>
<dbReference type="EMBL" id="JACGCI010000001">
    <property type="protein sequence ID" value="KAF6766087.1"/>
    <property type="molecule type" value="Genomic_DNA"/>
</dbReference>
<feature type="domain" description="NodB homology" evidence="25">
    <location>
        <begin position="213"/>
        <end position="406"/>
    </location>
</feature>
<evidence type="ECO:0000256" key="22">
    <source>
        <dbReference type="SAM" id="MobiDB-lite"/>
    </source>
</evidence>
<keyword evidence="10 24" id="KW-0732">Signal</keyword>
<dbReference type="GO" id="GO:0098552">
    <property type="term" value="C:side of membrane"/>
    <property type="evidence" value="ECO:0007669"/>
    <property type="project" value="UniProtKB-KW"/>
</dbReference>
<dbReference type="PANTHER" id="PTHR10587">
    <property type="entry name" value="GLYCOSYL TRANSFERASE-RELATED"/>
    <property type="match status" value="1"/>
</dbReference>
<gene>
    <name evidence="26" type="ORF">DFP72DRAFT_6749</name>
</gene>
<dbReference type="Gene3D" id="3.20.20.370">
    <property type="entry name" value="Glycoside hydrolase/deacetylase"/>
    <property type="match status" value="1"/>
</dbReference>
<evidence type="ECO:0000256" key="12">
    <source>
        <dbReference type="ARBA" id="ARBA00023024"/>
    </source>
</evidence>
<keyword evidence="6" id="KW-0134">Cell wall</keyword>
<feature type="compositionally biased region" description="Low complexity" evidence="22">
    <location>
        <begin position="41"/>
        <end position="50"/>
    </location>
</feature>